<dbReference type="InterPro" id="IPR038673">
    <property type="entry name" value="OprB_sf"/>
</dbReference>
<evidence type="ECO:0000256" key="2">
    <source>
        <dbReference type="ARBA" id="ARBA00008769"/>
    </source>
</evidence>
<reference evidence="10" key="1">
    <citation type="submission" date="2017-02" db="EMBL/GenBank/DDBJ databases">
        <authorList>
            <person name="Varghese N."/>
            <person name="Submissions S."/>
        </authorList>
    </citation>
    <scope>NUCLEOTIDE SEQUENCE [LARGE SCALE GENOMIC DNA]</scope>
    <source>
        <strain evidence="10">ATCC 27094</strain>
    </source>
</reference>
<dbReference type="InterPro" id="IPR051692">
    <property type="entry name" value="OMP-like"/>
</dbReference>
<feature type="chain" id="PRO_5011823499" evidence="7">
    <location>
        <begin position="29"/>
        <end position="664"/>
    </location>
</feature>
<dbReference type="GO" id="GO:0008643">
    <property type="term" value="P:carbohydrate transport"/>
    <property type="evidence" value="ECO:0007669"/>
    <property type="project" value="InterPro"/>
</dbReference>
<dbReference type="InterPro" id="IPR007049">
    <property type="entry name" value="Carb-sel_porin_OprB"/>
</dbReference>
<comment type="similarity">
    <text evidence="6">Belongs to the Omp25/RopB family.</text>
</comment>
<dbReference type="Pfam" id="PF13505">
    <property type="entry name" value="OMP_b-brl"/>
    <property type="match status" value="1"/>
</dbReference>
<dbReference type="PANTHER" id="PTHR34001">
    <property type="entry name" value="BLL7405 PROTEIN"/>
    <property type="match status" value="1"/>
</dbReference>
<protein>
    <submittedName>
        <fullName evidence="9">High affinity Mn2+ porin</fullName>
    </submittedName>
</protein>
<evidence type="ECO:0000256" key="3">
    <source>
        <dbReference type="ARBA" id="ARBA00022729"/>
    </source>
</evidence>
<keyword evidence="3 7" id="KW-0732">Signal</keyword>
<name>A0A1T4P1U5_9HYPH</name>
<comment type="subcellular location">
    <subcellularLocation>
        <location evidence="1">Cell outer membrane</location>
    </subcellularLocation>
</comment>
<dbReference type="RefSeq" id="WP_085934227.1">
    <property type="nucleotide sequence ID" value="NZ_FUWJ01000002.1"/>
</dbReference>
<keyword evidence="4" id="KW-0472">Membrane</keyword>
<sequence>MKAFACFGVAAGGIAAAISLLAVRPALAADPVPASGFYAGAHMGYLFGNATATLADPTGGVASAGGTSPYGTLAGGVQAGYQWITPSRWMLGLEADLTFANFMDLSDTLSYRATGTGTANEQLEFLGSLRGRVGYTFGAWTPYLTGGLAFASTRFSRTDLTTGNEDATPGQWRTGYTVGGGVDYMLDPRWSARLEYLYTNLSLRGFSFASAPASYSSQYSLNEFRVGLNYHFGAPDKARETPPEAEDLGPGTWEVHGQSTFIFQGYAPFGAPYSGQNSLPPEGQSRETWTSSLFLGMRLWKGGELYFNPELLQGFGVANTTGAAGFPNGEAQKSNFPFPRFNISRLFLRQEFGLGGETETVESDYGQLAGKKDVSRVTVQIGKFAVHDLFDTNDYAQDPRVDFLNWSIWASGAFDYPADRVGLTYGVAAELNHPQWAVRAGYFLVGNAPNANVMDWNLFSRGGYVAEGELRYNAFDHPGVFKVGPWLTSTFSGSYSQAVALANANPGLTANDTIAQTRQGRVKYGIYTNLQQEISKELGAFARWSWNNGQNETSAFTDISQSVSFGMQLKGNAWGRENDVIGLGAAFNMLSASAASYFAAGGMGVLVGDGALSYASENVFETYYALQLIKGLTATVDYQLLVNPAYNTVRGPVNVFSARLHAFF</sequence>
<dbReference type="STRING" id="225324.SAMN02745126_02560"/>
<organism evidence="9 10">
    <name type="scientific">Enhydrobacter aerosaccus</name>
    <dbReference type="NCBI Taxonomy" id="225324"/>
    <lineage>
        <taxon>Bacteria</taxon>
        <taxon>Pseudomonadati</taxon>
        <taxon>Pseudomonadota</taxon>
        <taxon>Alphaproteobacteria</taxon>
        <taxon>Hyphomicrobiales</taxon>
        <taxon>Enhydrobacter</taxon>
    </lineage>
</organism>
<evidence type="ECO:0000313" key="10">
    <source>
        <dbReference type="Proteomes" id="UP000190092"/>
    </source>
</evidence>
<feature type="signal peptide" evidence="7">
    <location>
        <begin position="1"/>
        <end position="28"/>
    </location>
</feature>
<dbReference type="Pfam" id="PF04966">
    <property type="entry name" value="OprB"/>
    <property type="match status" value="1"/>
</dbReference>
<evidence type="ECO:0000256" key="7">
    <source>
        <dbReference type="RuleBase" id="RU363072"/>
    </source>
</evidence>
<dbReference type="InterPro" id="IPR011250">
    <property type="entry name" value="OMP/PagP_B-barrel"/>
</dbReference>
<keyword evidence="10" id="KW-1185">Reference proteome</keyword>
<evidence type="ECO:0000259" key="8">
    <source>
        <dbReference type="Pfam" id="PF13505"/>
    </source>
</evidence>
<accession>A0A1T4P1U5</accession>
<evidence type="ECO:0000256" key="1">
    <source>
        <dbReference type="ARBA" id="ARBA00004442"/>
    </source>
</evidence>
<evidence type="ECO:0000256" key="6">
    <source>
        <dbReference type="ARBA" id="ARBA00038306"/>
    </source>
</evidence>
<proteinExistence type="inferred from homology"/>
<comment type="similarity">
    <text evidence="2 7">Belongs to the OprB family.</text>
</comment>
<evidence type="ECO:0000256" key="5">
    <source>
        <dbReference type="ARBA" id="ARBA00023237"/>
    </source>
</evidence>
<dbReference type="Gene3D" id="2.40.160.20">
    <property type="match status" value="1"/>
</dbReference>
<dbReference type="Gene3D" id="2.40.160.180">
    <property type="entry name" value="Carbohydrate-selective porin OprB"/>
    <property type="match status" value="1"/>
</dbReference>
<dbReference type="OrthoDB" id="5755240at2"/>
<dbReference type="SUPFAM" id="SSF56925">
    <property type="entry name" value="OMPA-like"/>
    <property type="match status" value="1"/>
</dbReference>
<evidence type="ECO:0000256" key="4">
    <source>
        <dbReference type="ARBA" id="ARBA00023136"/>
    </source>
</evidence>
<gene>
    <name evidence="9" type="ORF">SAMN02745126_02560</name>
</gene>
<dbReference type="GO" id="GO:0009279">
    <property type="term" value="C:cell outer membrane"/>
    <property type="evidence" value="ECO:0007669"/>
    <property type="project" value="UniProtKB-SubCell"/>
</dbReference>
<dbReference type="Proteomes" id="UP000190092">
    <property type="component" value="Unassembled WGS sequence"/>
</dbReference>
<dbReference type="PANTHER" id="PTHR34001:SF3">
    <property type="entry name" value="BLL7405 PROTEIN"/>
    <property type="match status" value="1"/>
</dbReference>
<evidence type="ECO:0000313" key="9">
    <source>
        <dbReference type="EMBL" id="SJZ85287.1"/>
    </source>
</evidence>
<dbReference type="GO" id="GO:0015288">
    <property type="term" value="F:porin activity"/>
    <property type="evidence" value="ECO:0007669"/>
    <property type="project" value="InterPro"/>
</dbReference>
<dbReference type="EMBL" id="FUWJ01000002">
    <property type="protein sequence ID" value="SJZ85287.1"/>
    <property type="molecule type" value="Genomic_DNA"/>
</dbReference>
<feature type="domain" description="Outer membrane protein beta-barrel" evidence="8">
    <location>
        <begin position="14"/>
        <end position="232"/>
    </location>
</feature>
<dbReference type="AlphaFoldDB" id="A0A1T4P1U5"/>
<dbReference type="InterPro" id="IPR027385">
    <property type="entry name" value="Beta-barrel_OMP"/>
</dbReference>
<keyword evidence="5" id="KW-0998">Cell outer membrane</keyword>